<accession>A0ABY6BFN1</accession>
<evidence type="ECO:0000313" key="2">
    <source>
        <dbReference type="EMBL" id="UXI68068.1"/>
    </source>
</evidence>
<dbReference type="Proteomes" id="UP001064632">
    <property type="component" value="Chromosome"/>
</dbReference>
<reference evidence="2" key="1">
    <citation type="submission" date="2022-09" db="EMBL/GenBank/DDBJ databases">
        <title>Tahibacter sp. nov., isolated from a fresh water.</title>
        <authorList>
            <person name="Baek J.H."/>
            <person name="Lee J.K."/>
            <person name="Kim J.M."/>
            <person name="Jeon C.O."/>
        </authorList>
    </citation>
    <scope>NUCLEOTIDE SEQUENCE</scope>
    <source>
        <strain evidence="2">W38</strain>
    </source>
</reference>
<gene>
    <name evidence="1" type="ORF">N4264_25605</name>
    <name evidence="2" type="ORF">N4264_25635</name>
</gene>
<proteinExistence type="predicted"/>
<dbReference type="EMBL" id="CP104694">
    <property type="protein sequence ID" value="UXI68062.1"/>
    <property type="molecule type" value="Genomic_DNA"/>
</dbReference>
<dbReference type="RefSeq" id="WP_261695029.1">
    <property type="nucleotide sequence ID" value="NZ_CP104694.1"/>
</dbReference>
<evidence type="ECO:0000313" key="1">
    <source>
        <dbReference type="EMBL" id="UXI68062.1"/>
    </source>
</evidence>
<protein>
    <submittedName>
        <fullName evidence="2">Uncharacterized protein</fullName>
    </submittedName>
</protein>
<evidence type="ECO:0000313" key="3">
    <source>
        <dbReference type="Proteomes" id="UP001064632"/>
    </source>
</evidence>
<name>A0ABY6BFN1_9GAMM</name>
<keyword evidence="3" id="KW-1185">Reference proteome</keyword>
<organism evidence="2 3">
    <name type="scientific">Tahibacter amnicola</name>
    <dbReference type="NCBI Taxonomy" id="2976241"/>
    <lineage>
        <taxon>Bacteria</taxon>
        <taxon>Pseudomonadati</taxon>
        <taxon>Pseudomonadota</taxon>
        <taxon>Gammaproteobacteria</taxon>
        <taxon>Lysobacterales</taxon>
        <taxon>Rhodanobacteraceae</taxon>
        <taxon>Tahibacter</taxon>
    </lineage>
</organism>
<dbReference type="EMBL" id="CP104694">
    <property type="protein sequence ID" value="UXI68068.1"/>
    <property type="molecule type" value="Genomic_DNA"/>
</dbReference>
<sequence length="68" mass="7897">MEELEREVLQIEYALAKQIPSMSRGVELHTVYGSMSLHDGDAEKVGRLVEKLLYARLKQIDKLRRKAR</sequence>